<dbReference type="KEGG" id="hfe:HFELIS_01000"/>
<dbReference type="Proteomes" id="UP000007934">
    <property type="component" value="Chromosome"/>
</dbReference>
<protein>
    <submittedName>
        <fullName evidence="1">Hypothetical periplasmic protein</fullName>
    </submittedName>
</protein>
<proteinExistence type="predicted"/>
<dbReference type="STRING" id="936155.HFELIS_01000"/>
<dbReference type="eggNOG" id="ENOG503190V">
    <property type="taxonomic scope" value="Bacteria"/>
</dbReference>
<dbReference type="AlphaFoldDB" id="E7ACF5"/>
<name>E7ACF5_HELFC</name>
<evidence type="ECO:0000313" key="1">
    <source>
        <dbReference type="EMBL" id="CBY82184.1"/>
    </source>
</evidence>
<reference evidence="1 2" key="1">
    <citation type="journal article" date="2011" name="Genome Biol. Evol.">
        <title>Comparative whole genome sequence analysis of the carcinogenic bacterial model pathogen Helicobacter felis.</title>
        <authorList>
            <person name="Arnold I.C."/>
            <person name="Zigova Z."/>
            <person name="Holden M."/>
            <person name="Lawley T.D."/>
            <person name="Rad R."/>
            <person name="Dougan G."/>
            <person name="Falkow S."/>
            <person name="Bentley S.D."/>
            <person name="Muller A."/>
        </authorList>
    </citation>
    <scope>NUCLEOTIDE SEQUENCE [LARGE SCALE GENOMIC DNA]</scope>
    <source>
        <strain evidence="2">ATCC 49179 / CCUG 28539 / NCTC 12436 / CS1</strain>
    </source>
</reference>
<dbReference type="HOGENOM" id="CLU_087952_0_0_7"/>
<dbReference type="RefSeq" id="WP_013468554.1">
    <property type="nucleotide sequence ID" value="NC_014810.2"/>
</dbReference>
<gene>
    <name evidence="1" type="ordered locus">Hfelis_01000</name>
</gene>
<accession>E7ACF5</accession>
<sequence>MPLLRFYLLLGSFIALLSGDLLDEKIKNLVGNRFYQTNKNFIARVFQNRRAFYIQDRLQVKKVVDTLKENGLLPLKFGKPGMLYVSFQAKTSPLLLLKTTQTVLASMGYAYFMILEVNYKDSWSKAVFALKTEYALDPTLIATLFHKRGFIFADLKRDSLQNWSYYFGVRIPKLANTTTIIPSGNYLDLKEISGEYWLDMTYGGRLNIVANTPVWHPQISFFDASLHMLDFTRSADATSKISINVPDNVRFVKVSDVKNPLVLKGGIKVLLEPLQH</sequence>
<keyword evidence="2" id="KW-1185">Reference proteome</keyword>
<dbReference type="GeneID" id="36134889"/>
<dbReference type="OrthoDB" id="5338450at2"/>
<dbReference type="EMBL" id="FQ670179">
    <property type="protein sequence ID" value="CBY82184.1"/>
    <property type="molecule type" value="Genomic_DNA"/>
</dbReference>
<organism evidence="1 2">
    <name type="scientific">Helicobacter felis (strain ATCC 49179 / CCUG 28539 / NCTC 12436 / CS1)</name>
    <dbReference type="NCBI Taxonomy" id="936155"/>
    <lineage>
        <taxon>Bacteria</taxon>
        <taxon>Pseudomonadati</taxon>
        <taxon>Campylobacterota</taxon>
        <taxon>Epsilonproteobacteria</taxon>
        <taxon>Campylobacterales</taxon>
        <taxon>Helicobacteraceae</taxon>
        <taxon>Helicobacter</taxon>
    </lineage>
</organism>
<evidence type="ECO:0000313" key="2">
    <source>
        <dbReference type="Proteomes" id="UP000007934"/>
    </source>
</evidence>